<feature type="signal peptide" evidence="1">
    <location>
        <begin position="1"/>
        <end position="23"/>
    </location>
</feature>
<dbReference type="EMBL" id="CAGA01000006">
    <property type="protein sequence ID" value="CCE27946.1"/>
    <property type="molecule type" value="Genomic_DNA"/>
</dbReference>
<evidence type="ECO:0000256" key="1">
    <source>
        <dbReference type="SAM" id="SignalP"/>
    </source>
</evidence>
<dbReference type="VEuPathDB" id="FungiDB:CPUR_01420"/>
<dbReference type="AlphaFoldDB" id="M1VZA5"/>
<proteinExistence type="predicted"/>
<protein>
    <submittedName>
        <fullName evidence="2">Uncharacterized protein</fullName>
    </submittedName>
</protein>
<reference evidence="2 3" key="1">
    <citation type="journal article" date="2013" name="PLoS Genet.">
        <title>Plant-symbiotic fungi as chemical engineers: Multi-genome analysis of the Clavicipitaceae reveals dynamics of alkaloid loci.</title>
        <authorList>
            <person name="Schardl C.L."/>
            <person name="Young C.A."/>
            <person name="Hesse U."/>
            <person name="Amyotte S.G."/>
            <person name="Andreeva K."/>
            <person name="Calie P.J."/>
            <person name="Fleetwood D.J."/>
            <person name="Haws D.C."/>
            <person name="Moore N."/>
            <person name="Oeser B."/>
            <person name="Panaccione D.G."/>
            <person name="Schweri K.K."/>
            <person name="Voisey C.R."/>
            <person name="Farman M.L."/>
            <person name="Jaromczyk J.W."/>
            <person name="Roe B.A."/>
            <person name="O'Sullivan D.M."/>
            <person name="Scott B."/>
            <person name="Tudzynski P."/>
            <person name="An Z."/>
            <person name="Arnaoudova E.G."/>
            <person name="Bullock C.T."/>
            <person name="Charlton N.D."/>
            <person name="Chen L."/>
            <person name="Cox M."/>
            <person name="Dinkins R.D."/>
            <person name="Florea S."/>
            <person name="Glenn A.E."/>
            <person name="Gordon A."/>
            <person name="Gueldener U."/>
            <person name="Harris D.R."/>
            <person name="Hollin W."/>
            <person name="Jaromczyk J."/>
            <person name="Johnson R.D."/>
            <person name="Khan A.K."/>
            <person name="Leistner E."/>
            <person name="Leuchtmann A."/>
            <person name="Li C."/>
            <person name="Liu J."/>
            <person name="Liu J."/>
            <person name="Liu M."/>
            <person name="Mace W."/>
            <person name="Machado C."/>
            <person name="Nagabhyru P."/>
            <person name="Pan J."/>
            <person name="Schmid J."/>
            <person name="Sugawara K."/>
            <person name="Steiner U."/>
            <person name="Takach J.E."/>
            <person name="Tanaka E."/>
            <person name="Webb J.S."/>
            <person name="Wilson E.V."/>
            <person name="Wiseman J.L."/>
            <person name="Yoshida R."/>
            <person name="Zeng Z."/>
        </authorList>
    </citation>
    <scope>NUCLEOTIDE SEQUENCE [LARGE SCALE GENOMIC DNA]</scope>
    <source>
        <strain evidence="2 3">20.1</strain>
    </source>
</reference>
<sequence length="83" mass="9140">MVKILPIFLSTLAVMSPMAQVFACTPGLDYCGWVLDKYGGQAWKEKGLRLNGLFRCTSENEAKMFKVCAFSCREGGAGKSDYC</sequence>
<keyword evidence="1" id="KW-0732">Signal</keyword>
<comment type="caution">
    <text evidence="2">The sequence shown here is derived from an EMBL/GenBank/DDBJ whole genome shotgun (WGS) entry which is preliminary data.</text>
</comment>
<evidence type="ECO:0000313" key="2">
    <source>
        <dbReference type="EMBL" id="CCE27946.1"/>
    </source>
</evidence>
<dbReference type="PhylomeDB" id="M1VZA5"/>
<gene>
    <name evidence="2" type="ORF">CPUR_01420</name>
</gene>
<name>M1VZA5_CLAP2</name>
<dbReference type="Proteomes" id="UP000016801">
    <property type="component" value="Unassembled WGS sequence"/>
</dbReference>
<feature type="chain" id="PRO_5004019269" evidence="1">
    <location>
        <begin position="24"/>
        <end position="83"/>
    </location>
</feature>
<accession>M1VZA5</accession>
<dbReference type="HOGENOM" id="CLU_138695_2_0_1"/>
<organism evidence="2 3">
    <name type="scientific">Claviceps purpurea (strain 20.1)</name>
    <name type="common">Ergot fungus</name>
    <name type="synonym">Sphacelia segetum</name>
    <dbReference type="NCBI Taxonomy" id="1111077"/>
    <lineage>
        <taxon>Eukaryota</taxon>
        <taxon>Fungi</taxon>
        <taxon>Dikarya</taxon>
        <taxon>Ascomycota</taxon>
        <taxon>Pezizomycotina</taxon>
        <taxon>Sordariomycetes</taxon>
        <taxon>Hypocreomycetidae</taxon>
        <taxon>Hypocreales</taxon>
        <taxon>Clavicipitaceae</taxon>
        <taxon>Claviceps</taxon>
    </lineage>
</organism>
<dbReference type="OrthoDB" id="4945712at2759"/>
<evidence type="ECO:0000313" key="3">
    <source>
        <dbReference type="Proteomes" id="UP000016801"/>
    </source>
</evidence>
<keyword evidence="3" id="KW-1185">Reference proteome</keyword>